<evidence type="ECO:0000313" key="1">
    <source>
        <dbReference type="EMBL" id="KAF6152058.1"/>
    </source>
</evidence>
<gene>
    <name evidence="1" type="ORF">GIB67_031380</name>
</gene>
<protein>
    <submittedName>
        <fullName evidence="1">Uncharacterized protein</fullName>
    </submittedName>
</protein>
<evidence type="ECO:0000313" key="2">
    <source>
        <dbReference type="Proteomes" id="UP000541444"/>
    </source>
</evidence>
<dbReference type="Proteomes" id="UP000541444">
    <property type="component" value="Unassembled WGS sequence"/>
</dbReference>
<name>A0A7J7MBC5_9MAGN</name>
<dbReference type="EMBL" id="JACGCM010001655">
    <property type="protein sequence ID" value="KAF6152058.1"/>
    <property type="molecule type" value="Genomic_DNA"/>
</dbReference>
<proteinExistence type="predicted"/>
<reference evidence="1 2" key="1">
    <citation type="journal article" date="2020" name="IScience">
        <title>Genome Sequencing of the Endangered Kingdonia uniflora (Circaeasteraceae, Ranunculales) Reveals Potential Mechanisms of Evolutionary Specialization.</title>
        <authorList>
            <person name="Sun Y."/>
            <person name="Deng T."/>
            <person name="Zhang A."/>
            <person name="Moore M.J."/>
            <person name="Landis J.B."/>
            <person name="Lin N."/>
            <person name="Zhang H."/>
            <person name="Zhang X."/>
            <person name="Huang J."/>
            <person name="Zhang X."/>
            <person name="Sun H."/>
            <person name="Wang H."/>
        </authorList>
    </citation>
    <scope>NUCLEOTIDE SEQUENCE [LARGE SCALE GENOMIC DNA]</scope>
    <source>
        <strain evidence="1">TB1705</strain>
        <tissue evidence="1">Leaf</tissue>
    </source>
</reference>
<accession>A0A7J7MBC5</accession>
<sequence length="72" mass="7785">MDDVDGNFQSNDISNLSQSIEDIFAIVREGGKLVEGATFGRNIIGGNMDLDDLDDDVDLEDVEASGNFMCVL</sequence>
<organism evidence="1 2">
    <name type="scientific">Kingdonia uniflora</name>
    <dbReference type="NCBI Taxonomy" id="39325"/>
    <lineage>
        <taxon>Eukaryota</taxon>
        <taxon>Viridiplantae</taxon>
        <taxon>Streptophyta</taxon>
        <taxon>Embryophyta</taxon>
        <taxon>Tracheophyta</taxon>
        <taxon>Spermatophyta</taxon>
        <taxon>Magnoliopsida</taxon>
        <taxon>Ranunculales</taxon>
        <taxon>Circaeasteraceae</taxon>
        <taxon>Kingdonia</taxon>
    </lineage>
</organism>
<dbReference type="AlphaFoldDB" id="A0A7J7MBC5"/>
<comment type="caution">
    <text evidence="1">The sequence shown here is derived from an EMBL/GenBank/DDBJ whole genome shotgun (WGS) entry which is preliminary data.</text>
</comment>
<keyword evidence="2" id="KW-1185">Reference proteome</keyword>